<evidence type="ECO:0000256" key="6">
    <source>
        <dbReference type="ARBA" id="ARBA00022490"/>
    </source>
</evidence>
<dbReference type="OrthoDB" id="1164111at2759"/>
<dbReference type="FunFam" id="3.30.420.10:FF:000056">
    <property type="entry name" value="CCR4-NOT core complex subunit Caf1"/>
    <property type="match status" value="1"/>
</dbReference>
<dbReference type="EMBL" id="KN846975">
    <property type="protein sequence ID" value="KIW75677.1"/>
    <property type="molecule type" value="Genomic_DNA"/>
</dbReference>
<evidence type="ECO:0000256" key="8">
    <source>
        <dbReference type="ARBA" id="ARBA00022723"/>
    </source>
</evidence>
<dbReference type="EC" id="3.1.13.4" evidence="5"/>
<evidence type="ECO:0000256" key="4">
    <source>
        <dbReference type="ARBA" id="ARBA00008372"/>
    </source>
</evidence>
<dbReference type="GO" id="GO:0003723">
    <property type="term" value="F:RNA binding"/>
    <property type="evidence" value="ECO:0007669"/>
    <property type="project" value="UniProtKB-KW"/>
</dbReference>
<dbReference type="VEuPathDB" id="FungiDB:Z517_10419"/>
<evidence type="ECO:0000256" key="7">
    <source>
        <dbReference type="ARBA" id="ARBA00022722"/>
    </source>
</evidence>
<keyword evidence="9" id="KW-0378">Hydrolase</keyword>
<dbReference type="STRING" id="1442368.A0A0D2EMQ3"/>
<dbReference type="GO" id="GO:0030014">
    <property type="term" value="C:CCR4-NOT complex"/>
    <property type="evidence" value="ECO:0007669"/>
    <property type="project" value="InterPro"/>
</dbReference>
<keyword evidence="14" id="KW-0539">Nucleus</keyword>
<dbReference type="InterPro" id="IPR036397">
    <property type="entry name" value="RNaseH_sf"/>
</dbReference>
<feature type="region of interest" description="Disordered" evidence="15">
    <location>
        <begin position="22"/>
        <end position="47"/>
    </location>
</feature>
<dbReference type="AlphaFoldDB" id="A0A0D2EMQ3"/>
<evidence type="ECO:0000256" key="10">
    <source>
        <dbReference type="ARBA" id="ARBA00022839"/>
    </source>
</evidence>
<comment type="catalytic activity">
    <reaction evidence="1">
        <text>Exonucleolytic cleavage of poly(A) to 5'-AMP.</text>
        <dbReference type="EC" id="3.1.13.4"/>
    </reaction>
</comment>
<dbReference type="Proteomes" id="UP000053029">
    <property type="component" value="Unassembled WGS sequence"/>
</dbReference>
<keyword evidence="17" id="KW-1185">Reference proteome</keyword>
<evidence type="ECO:0000256" key="15">
    <source>
        <dbReference type="SAM" id="MobiDB-lite"/>
    </source>
</evidence>
<comment type="subcellular location">
    <subcellularLocation>
        <location evidence="3">Cytoplasm</location>
    </subcellularLocation>
    <subcellularLocation>
        <location evidence="2">Nucleus</location>
    </subcellularLocation>
</comment>
<evidence type="ECO:0000256" key="9">
    <source>
        <dbReference type="ARBA" id="ARBA00022801"/>
    </source>
</evidence>
<keyword evidence="11" id="KW-0694">RNA-binding</keyword>
<dbReference type="InterPro" id="IPR039637">
    <property type="entry name" value="CNOT7/CNOT8/Pop2"/>
</dbReference>
<dbReference type="SUPFAM" id="SSF53098">
    <property type="entry name" value="Ribonuclease H-like"/>
    <property type="match status" value="1"/>
</dbReference>
<evidence type="ECO:0000256" key="11">
    <source>
        <dbReference type="ARBA" id="ARBA00022884"/>
    </source>
</evidence>
<keyword evidence="6" id="KW-0963">Cytoplasm</keyword>
<dbReference type="Gene3D" id="3.30.420.10">
    <property type="entry name" value="Ribonuclease H-like superfamily/Ribonuclease H"/>
    <property type="match status" value="1"/>
</dbReference>
<name>A0A0D2EMQ3_9EURO</name>
<dbReference type="GeneID" id="25309909"/>
<reference evidence="16 17" key="1">
    <citation type="submission" date="2015-01" db="EMBL/GenBank/DDBJ databases">
        <title>The Genome Sequence of Fonsecaea pedrosoi CBS 271.37.</title>
        <authorList>
            <consortium name="The Broad Institute Genomics Platform"/>
            <person name="Cuomo C."/>
            <person name="de Hoog S."/>
            <person name="Gorbushina A."/>
            <person name="Stielow B."/>
            <person name="Teixiera M."/>
            <person name="Abouelleil A."/>
            <person name="Chapman S.B."/>
            <person name="Priest M."/>
            <person name="Young S.K."/>
            <person name="Wortman J."/>
            <person name="Nusbaum C."/>
            <person name="Birren B."/>
        </authorList>
    </citation>
    <scope>NUCLEOTIDE SEQUENCE [LARGE SCALE GENOMIC DNA]</scope>
    <source>
        <strain evidence="16 17">CBS 271.37</strain>
    </source>
</reference>
<gene>
    <name evidence="16" type="ORF">Z517_10419</name>
</gene>
<keyword evidence="8" id="KW-0479">Metal-binding</keyword>
<evidence type="ECO:0000256" key="14">
    <source>
        <dbReference type="ARBA" id="ARBA00023242"/>
    </source>
</evidence>
<dbReference type="InterPro" id="IPR006941">
    <property type="entry name" value="RNase_CAF1"/>
</dbReference>
<evidence type="ECO:0000256" key="1">
    <source>
        <dbReference type="ARBA" id="ARBA00001663"/>
    </source>
</evidence>
<evidence type="ECO:0000256" key="5">
    <source>
        <dbReference type="ARBA" id="ARBA00012161"/>
    </source>
</evidence>
<dbReference type="GO" id="GO:0005737">
    <property type="term" value="C:cytoplasm"/>
    <property type="evidence" value="ECO:0007669"/>
    <property type="project" value="UniProtKB-SubCell"/>
</dbReference>
<evidence type="ECO:0000313" key="16">
    <source>
        <dbReference type="EMBL" id="KIW75677.1"/>
    </source>
</evidence>
<dbReference type="HOGENOM" id="CLU_027974_3_0_1"/>
<keyword evidence="12" id="KW-0805">Transcription regulation</keyword>
<dbReference type="RefSeq" id="XP_013279485.1">
    <property type="nucleotide sequence ID" value="XM_013424031.1"/>
</dbReference>
<evidence type="ECO:0000256" key="12">
    <source>
        <dbReference type="ARBA" id="ARBA00023015"/>
    </source>
</evidence>
<comment type="similarity">
    <text evidence="4">Belongs to the CAF1 family.</text>
</comment>
<evidence type="ECO:0000256" key="2">
    <source>
        <dbReference type="ARBA" id="ARBA00004123"/>
    </source>
</evidence>
<dbReference type="PANTHER" id="PTHR10797">
    <property type="entry name" value="CCR4-NOT TRANSCRIPTION COMPLEX SUBUNIT"/>
    <property type="match status" value="1"/>
</dbReference>
<sequence length="498" mass="53840">MAPPRYGNQSINGPYHIQQNHLQSHASSHQHGALPPPTHLGTPSFGAAGSSNASPFALTGNLNNGFERGMLDGGLLPSQMAQMGFSRGGPVQGHQAYDGLGVPLENKDDARIRNVWKHNLKEEMATLRQLVDIYPYIAMDTEFPGIVARPIGQFTTKADYHYQTLRCNVDLLKMIQLGVTLFKPDGTLPPPDAAPSQKSQFHQNVLPTPCTWQFNFKFSLETDMYARESTQMLSKAGIDFERHAKHGIDPNDFGALLISSGLVLDPDVHWISFHSGYDFGYLMKLMICKPLPEDEVTFHKYLEKFFPSLFDIKFILKHAGVKGQVNSGQPLTQEAAMMVQRIMTKSGLQDIAEELAVARIGQAHQAGSDSLLTGQVYFKMKEKIFNGTIEEDKYRSQVWGLNAQMPTGGNTAGGGGGAGGAIGAARDFNTPNMNGATFYNQNGTPTTPQTGNIGMAGGQGGGGPSSHTPVPSHTGSAGMMGSMTPGGFGNFQYQKAMS</sequence>
<organism evidence="16 17">
    <name type="scientific">Fonsecaea pedrosoi CBS 271.37</name>
    <dbReference type="NCBI Taxonomy" id="1442368"/>
    <lineage>
        <taxon>Eukaryota</taxon>
        <taxon>Fungi</taxon>
        <taxon>Dikarya</taxon>
        <taxon>Ascomycota</taxon>
        <taxon>Pezizomycotina</taxon>
        <taxon>Eurotiomycetes</taxon>
        <taxon>Chaetothyriomycetidae</taxon>
        <taxon>Chaetothyriales</taxon>
        <taxon>Herpotrichiellaceae</taxon>
        <taxon>Fonsecaea</taxon>
    </lineage>
</organism>
<keyword evidence="13" id="KW-0804">Transcription</keyword>
<evidence type="ECO:0000256" key="13">
    <source>
        <dbReference type="ARBA" id="ARBA00023163"/>
    </source>
</evidence>
<dbReference type="GO" id="GO:0004535">
    <property type="term" value="F:poly(A)-specific ribonuclease activity"/>
    <property type="evidence" value="ECO:0007669"/>
    <property type="project" value="UniProtKB-EC"/>
</dbReference>
<dbReference type="GO" id="GO:0046872">
    <property type="term" value="F:metal ion binding"/>
    <property type="evidence" value="ECO:0007669"/>
    <property type="project" value="UniProtKB-KW"/>
</dbReference>
<keyword evidence="7" id="KW-0540">Nuclease</keyword>
<accession>A0A0D2EMQ3</accession>
<evidence type="ECO:0000256" key="3">
    <source>
        <dbReference type="ARBA" id="ARBA00004496"/>
    </source>
</evidence>
<evidence type="ECO:0000313" key="17">
    <source>
        <dbReference type="Proteomes" id="UP000053029"/>
    </source>
</evidence>
<proteinExistence type="inferred from homology"/>
<dbReference type="InterPro" id="IPR012337">
    <property type="entry name" value="RNaseH-like_sf"/>
</dbReference>
<protein>
    <recommendedName>
        <fullName evidence="5">poly(A)-specific ribonuclease</fullName>
        <ecNumber evidence="5">3.1.13.4</ecNumber>
    </recommendedName>
</protein>
<dbReference type="Pfam" id="PF04857">
    <property type="entry name" value="CAF1"/>
    <property type="match status" value="2"/>
</dbReference>
<dbReference type="GO" id="GO:0005634">
    <property type="term" value="C:nucleus"/>
    <property type="evidence" value="ECO:0007669"/>
    <property type="project" value="UniProtKB-SubCell"/>
</dbReference>
<keyword evidence="10" id="KW-0269">Exonuclease</keyword>